<reference evidence="1 2" key="1">
    <citation type="submission" date="2019-01" db="EMBL/GenBank/DDBJ databases">
        <title>Flavobacterium sp. nov.,isolated from freshwater.</title>
        <authorList>
            <person name="Zhang R."/>
            <person name="Du Z.-J."/>
        </authorList>
    </citation>
    <scope>NUCLEOTIDE SEQUENCE [LARGE SCALE GENOMIC DNA]</scope>
    <source>
        <strain evidence="1 2">1E403</strain>
    </source>
</reference>
<dbReference type="OrthoDB" id="1365452at2"/>
<dbReference type="EMBL" id="SBII01000001">
    <property type="protein sequence ID" value="RWX03817.1"/>
    <property type="molecule type" value="Genomic_DNA"/>
</dbReference>
<protein>
    <submittedName>
        <fullName evidence="1">Uncharacterized protein</fullName>
    </submittedName>
</protein>
<dbReference type="AlphaFoldDB" id="A0A444HFR1"/>
<evidence type="ECO:0000313" key="2">
    <source>
        <dbReference type="Proteomes" id="UP000287527"/>
    </source>
</evidence>
<comment type="caution">
    <text evidence="1">The sequence shown here is derived from an EMBL/GenBank/DDBJ whole genome shotgun (WGS) entry which is preliminary data.</text>
</comment>
<gene>
    <name evidence="1" type="ORF">EPI11_02480</name>
</gene>
<organism evidence="1 2">
    <name type="scientific">Flavobacterium cerinum</name>
    <dbReference type="NCBI Taxonomy" id="2502784"/>
    <lineage>
        <taxon>Bacteria</taxon>
        <taxon>Pseudomonadati</taxon>
        <taxon>Bacteroidota</taxon>
        <taxon>Flavobacteriia</taxon>
        <taxon>Flavobacteriales</taxon>
        <taxon>Flavobacteriaceae</taxon>
        <taxon>Flavobacterium</taxon>
    </lineage>
</organism>
<sequence length="388" mass="46217">MNLTFPFRNWAYNSLLKFYKVGFMARFSKAEMNIKEWADEDFDVQFYQDRIPSFENELIQIIDTTTQETIDYYFKTLAEDLNYAKQLLKEDYLLEQIHEYNKEKLEKFNELVETKTEEYFKSSNRQKAHLEQYEETIHPFFGTSSMFSSGAKTVQKTNYNFYCIEDKLEYIDPKIIDDYLPFLKEQFELLKDVSNKYGFLWQDGKIKSKAGDVINLKTILFCEGDIDVTLIQKAAEVLNKNQVLENIELRYRGSCNNLDKLWSILTDNNWETVPQKKILLYDCDTNRPDEDFGHIYRRTIPKIETNIIQRGIENLFPKETIEKALEHKKEFVDFKIISGTERGISYEKTETIVNKNEKRNFCNWLLENGGIEDFKHFQVIFDIIKQTE</sequence>
<dbReference type="RefSeq" id="WP_128388371.1">
    <property type="nucleotide sequence ID" value="NZ_SBII01000001.1"/>
</dbReference>
<evidence type="ECO:0000313" key="1">
    <source>
        <dbReference type="EMBL" id="RWX03817.1"/>
    </source>
</evidence>
<proteinExistence type="predicted"/>
<keyword evidence="2" id="KW-1185">Reference proteome</keyword>
<dbReference type="Proteomes" id="UP000287527">
    <property type="component" value="Unassembled WGS sequence"/>
</dbReference>
<name>A0A444HFR1_9FLAO</name>
<accession>A0A444HFR1</accession>